<dbReference type="PANTHER" id="PTHR12468">
    <property type="entry name" value="GPI MANNOSYLTRANSFERASE 2"/>
    <property type="match status" value="1"/>
</dbReference>
<dbReference type="EMBL" id="MKKU01000064">
    <property type="protein sequence ID" value="RNF25954.1"/>
    <property type="molecule type" value="Genomic_DNA"/>
</dbReference>
<organism evidence="13 14">
    <name type="scientific">Trypanosoma conorhini</name>
    <dbReference type="NCBI Taxonomy" id="83891"/>
    <lineage>
        <taxon>Eukaryota</taxon>
        <taxon>Discoba</taxon>
        <taxon>Euglenozoa</taxon>
        <taxon>Kinetoplastea</taxon>
        <taxon>Metakinetoplastina</taxon>
        <taxon>Trypanosomatida</taxon>
        <taxon>Trypanosomatidae</taxon>
        <taxon>Trypanosoma</taxon>
    </lineage>
</organism>
<dbReference type="GO" id="GO:0004376">
    <property type="term" value="F:GPI mannosyltransferase activity"/>
    <property type="evidence" value="ECO:0007669"/>
    <property type="project" value="InterPro"/>
</dbReference>
<evidence type="ECO:0000256" key="10">
    <source>
        <dbReference type="ARBA" id="ARBA00023136"/>
    </source>
</evidence>
<name>A0A3R7N5Z7_9TRYP</name>
<evidence type="ECO:0000256" key="6">
    <source>
        <dbReference type="ARBA" id="ARBA00022679"/>
    </source>
</evidence>
<evidence type="ECO:0000256" key="7">
    <source>
        <dbReference type="ARBA" id="ARBA00022692"/>
    </source>
</evidence>
<keyword evidence="10 11" id="KW-0472">Membrane</keyword>
<evidence type="ECO:0000256" key="9">
    <source>
        <dbReference type="ARBA" id="ARBA00022989"/>
    </source>
</evidence>
<dbReference type="GeneID" id="40315411"/>
<evidence type="ECO:0000256" key="8">
    <source>
        <dbReference type="ARBA" id="ARBA00022824"/>
    </source>
</evidence>
<dbReference type="GO" id="GO:0000009">
    <property type="term" value="F:alpha-1,6-mannosyltransferase activity"/>
    <property type="evidence" value="ECO:0007669"/>
    <property type="project" value="InterPro"/>
</dbReference>
<feature type="transmembrane region" description="Helical" evidence="11">
    <location>
        <begin position="378"/>
        <end position="403"/>
    </location>
</feature>
<feature type="transmembrane region" description="Helical" evidence="11">
    <location>
        <begin position="195"/>
        <end position="218"/>
    </location>
</feature>
<dbReference type="PANTHER" id="PTHR12468:SF2">
    <property type="entry name" value="GPI MANNOSYLTRANSFERASE 2"/>
    <property type="match status" value="1"/>
</dbReference>
<feature type="transmembrane region" description="Helical" evidence="11">
    <location>
        <begin position="6"/>
        <end position="29"/>
    </location>
</feature>
<dbReference type="Proteomes" id="UP000284403">
    <property type="component" value="Unassembled WGS sequence"/>
</dbReference>
<keyword evidence="7 11" id="KW-0812">Transmembrane</keyword>
<reference evidence="13 14" key="1">
    <citation type="journal article" date="2018" name="BMC Genomics">
        <title>Genomic comparison of Trypanosoma conorhini and Trypanosoma rangeli to Trypanosoma cruzi strains of high and low virulence.</title>
        <authorList>
            <person name="Bradwell K.R."/>
            <person name="Koparde V.N."/>
            <person name="Matveyev A.V."/>
            <person name="Serrano M.G."/>
            <person name="Alves J.M."/>
            <person name="Parikh H."/>
            <person name="Huang B."/>
            <person name="Lee V."/>
            <person name="Espinosa-Alvarez O."/>
            <person name="Ortiz P.A."/>
            <person name="Costa-Martins A.G."/>
            <person name="Teixeira M.M."/>
            <person name="Buck G.A."/>
        </authorList>
    </citation>
    <scope>NUCLEOTIDE SEQUENCE [LARGE SCALE GENOMIC DNA]</scope>
    <source>
        <strain evidence="13 14">025E</strain>
    </source>
</reference>
<comment type="similarity">
    <text evidence="3 11">Belongs to the PIGV family.</text>
</comment>
<dbReference type="Pfam" id="PF04188">
    <property type="entry name" value="Mannosyl_trans2"/>
    <property type="match status" value="1"/>
</dbReference>
<dbReference type="GO" id="GO:0031501">
    <property type="term" value="C:mannosyltransferase complex"/>
    <property type="evidence" value="ECO:0007669"/>
    <property type="project" value="TreeGrafter"/>
</dbReference>
<dbReference type="EC" id="2.4.1.-" evidence="11"/>
<dbReference type="AlphaFoldDB" id="A0A3R7N5Z7"/>
<keyword evidence="14" id="KW-1185">Reference proteome</keyword>
<dbReference type="InterPro" id="IPR007315">
    <property type="entry name" value="PIG-V/Gpi18"/>
</dbReference>
<comment type="subcellular location">
    <subcellularLocation>
        <location evidence="1 11">Endoplasmic reticulum membrane</location>
        <topology evidence="1 11">Multi-pass membrane protein</topology>
    </subcellularLocation>
</comment>
<evidence type="ECO:0000256" key="4">
    <source>
        <dbReference type="ARBA" id="ARBA00022502"/>
    </source>
</evidence>
<evidence type="ECO:0000313" key="13">
    <source>
        <dbReference type="EMBL" id="RNF25954.1"/>
    </source>
</evidence>
<keyword evidence="6 11" id="KW-0808">Transferase</keyword>
<feature type="transmembrane region" description="Helical" evidence="11">
    <location>
        <begin position="154"/>
        <end position="175"/>
    </location>
</feature>
<keyword evidence="4 11" id="KW-0337">GPI-anchor biosynthesis</keyword>
<evidence type="ECO:0000256" key="12">
    <source>
        <dbReference type="SAM" id="MobiDB-lite"/>
    </source>
</evidence>
<evidence type="ECO:0000256" key="1">
    <source>
        <dbReference type="ARBA" id="ARBA00004477"/>
    </source>
</evidence>
<evidence type="ECO:0000256" key="2">
    <source>
        <dbReference type="ARBA" id="ARBA00004687"/>
    </source>
</evidence>
<comment type="function">
    <text evidence="11">Mannosyltransferase involved in glycosylphosphatidylinositol-anchor biosynthesis.</text>
</comment>
<feature type="transmembrane region" description="Helical" evidence="11">
    <location>
        <begin position="267"/>
        <end position="291"/>
    </location>
</feature>
<protein>
    <recommendedName>
        <fullName evidence="11">GPI mannosyltransferase 2</fullName>
        <ecNumber evidence="11">2.4.1.-</ecNumber>
    </recommendedName>
</protein>
<gene>
    <name evidence="13" type="ORF">Tco025E_01800</name>
</gene>
<keyword evidence="9 11" id="KW-1133">Transmembrane helix</keyword>
<evidence type="ECO:0000256" key="11">
    <source>
        <dbReference type="RuleBase" id="RU363112"/>
    </source>
</evidence>
<feature type="transmembrane region" description="Helical" evidence="11">
    <location>
        <begin position="338"/>
        <end position="358"/>
    </location>
</feature>
<keyword evidence="5 11" id="KW-0328">Glycosyltransferase</keyword>
<evidence type="ECO:0000313" key="14">
    <source>
        <dbReference type="Proteomes" id="UP000284403"/>
    </source>
</evidence>
<feature type="transmembrane region" description="Helical" evidence="11">
    <location>
        <begin position="88"/>
        <end position="121"/>
    </location>
</feature>
<feature type="region of interest" description="Disordered" evidence="12">
    <location>
        <begin position="42"/>
        <end position="75"/>
    </location>
</feature>
<accession>A0A3R7N5Z7</accession>
<evidence type="ECO:0000256" key="3">
    <source>
        <dbReference type="ARBA" id="ARBA00008698"/>
    </source>
</evidence>
<dbReference type="UniPathway" id="UPA00196"/>
<comment type="pathway">
    <text evidence="2 11">Glycolipid biosynthesis; glycosylphosphatidylinositol-anchor biosynthesis.</text>
</comment>
<dbReference type="GO" id="GO:0005789">
    <property type="term" value="C:endoplasmic reticulum membrane"/>
    <property type="evidence" value="ECO:0007669"/>
    <property type="project" value="UniProtKB-SubCell"/>
</dbReference>
<proteinExistence type="inferred from homology"/>
<dbReference type="OrthoDB" id="10252502at2759"/>
<keyword evidence="8 11" id="KW-0256">Endoplasmic reticulum</keyword>
<comment type="caution">
    <text evidence="13">The sequence shown here is derived from an EMBL/GenBank/DDBJ whole genome shotgun (WGS) entry which is preliminary data.</text>
</comment>
<dbReference type="RefSeq" id="XP_029231160.1">
    <property type="nucleotide sequence ID" value="XM_029368736.1"/>
</dbReference>
<comment type="caution">
    <text evidence="11">Lacks conserved residue(s) required for the propagation of feature annotation.</text>
</comment>
<evidence type="ECO:0000256" key="5">
    <source>
        <dbReference type="ARBA" id="ARBA00022676"/>
    </source>
</evidence>
<sequence length="410" mass="46164">MPSSFAVVPVSFQVALLNTVLNGVSAIFLRRITVATLLRPKKTEGGKGVGGTWLDELPPPPPPRHGGRKGEDREEDVRLRLRREVGAVLLMWLMSPTAVFTVVAYTESIFSCLTFAGLHFLLLSSEESRSLVAATKEAGAVFCFSLAGWARSNALLYVGFLLYPIFLQVFFFNTYRRRCIQCHGSSKLCRRWPSIGRCVVLLLEILAICAPYLCMTYFCFTRFVPLWDSATKLNTDGHFWSFYGWIQKRYWDVGFLASYRMKNLSNVFIAAPIVFFALRGFLLFHVLPVFAKVSTSVPNESAGSGNGGRRNKAIEKKTPRSYFTSTFRIVEGLVQSSNTVYLVAVIFIGVTMVHVNVVNRFIMSSPALYWIWARQLVWDPWGGCTIVMLRIFAAWTCIGALFFPNGMPWT</sequence>
<dbReference type="GO" id="GO:0006506">
    <property type="term" value="P:GPI anchor biosynthetic process"/>
    <property type="evidence" value="ECO:0007669"/>
    <property type="project" value="UniProtKB-UniPathway"/>
</dbReference>